<accession>A0AAV4M1A3</accession>
<dbReference type="AlphaFoldDB" id="A0AAV4M1A3"/>
<dbReference type="GeneID" id="94197743"/>
<dbReference type="Proteomes" id="UP001497744">
    <property type="component" value="Unassembled WGS sequence"/>
</dbReference>
<gene>
    <name evidence="1" type="ORF">BcabD6B2_56980</name>
</gene>
<dbReference type="EMBL" id="BPLF01000006">
    <property type="protein sequence ID" value="GIX66262.1"/>
    <property type="molecule type" value="Genomic_DNA"/>
</dbReference>
<protein>
    <submittedName>
        <fullName evidence="1">TMV resistance protein N, putative</fullName>
    </submittedName>
</protein>
<proteinExistence type="predicted"/>
<name>A0AAV4M1A3_BABCB</name>
<evidence type="ECO:0000313" key="1">
    <source>
        <dbReference type="EMBL" id="GIX66262.1"/>
    </source>
</evidence>
<reference evidence="1 2" key="1">
    <citation type="submission" date="2021-06" db="EMBL/GenBank/DDBJ databases">
        <title>Genome sequence of Babesia caballi.</title>
        <authorList>
            <person name="Yamagishi J."/>
            <person name="Kidaka T."/>
            <person name="Ochi A."/>
        </authorList>
    </citation>
    <scope>NUCLEOTIDE SEQUENCE [LARGE SCALE GENOMIC DNA]</scope>
    <source>
        <strain evidence="1">USDA-D6B2</strain>
    </source>
</reference>
<evidence type="ECO:0000313" key="2">
    <source>
        <dbReference type="Proteomes" id="UP001497744"/>
    </source>
</evidence>
<organism evidence="1 2">
    <name type="scientific">Babesia caballi</name>
    <dbReference type="NCBI Taxonomy" id="5871"/>
    <lineage>
        <taxon>Eukaryota</taxon>
        <taxon>Sar</taxon>
        <taxon>Alveolata</taxon>
        <taxon>Apicomplexa</taxon>
        <taxon>Aconoidasida</taxon>
        <taxon>Piroplasmida</taxon>
        <taxon>Babesiidae</taxon>
        <taxon>Babesia</taxon>
    </lineage>
</organism>
<sequence>METVGGVTKCAPAVRGLVVVQVERIHEREAPQVVDDLGAQLVLQQGDVTHLPPALAVERLLQLFQFAVPGLDGGVQLDDLGSGTGRLGLAGSEAVLEIPQNALQS</sequence>
<comment type="caution">
    <text evidence="1">The sequence shown here is derived from an EMBL/GenBank/DDBJ whole genome shotgun (WGS) entry which is preliminary data.</text>
</comment>
<dbReference type="RefSeq" id="XP_067718331.1">
    <property type="nucleotide sequence ID" value="XM_067862230.1"/>
</dbReference>
<keyword evidence="2" id="KW-1185">Reference proteome</keyword>